<evidence type="ECO:0000259" key="5">
    <source>
        <dbReference type="Pfam" id="PF08245"/>
    </source>
</evidence>
<evidence type="ECO:0000313" key="7">
    <source>
        <dbReference type="Proteomes" id="UP000595618"/>
    </source>
</evidence>
<dbReference type="GO" id="GO:0005524">
    <property type="term" value="F:ATP binding"/>
    <property type="evidence" value="ECO:0007669"/>
    <property type="project" value="UniProtKB-KW"/>
</dbReference>
<evidence type="ECO:0000256" key="2">
    <source>
        <dbReference type="ARBA" id="ARBA00022741"/>
    </source>
</evidence>
<evidence type="ECO:0000256" key="1">
    <source>
        <dbReference type="ARBA" id="ARBA00022598"/>
    </source>
</evidence>
<proteinExistence type="predicted"/>
<name>A0A7T5RJN2_9BACT</name>
<dbReference type="EMBL" id="CP066690">
    <property type="protein sequence ID" value="QQG45357.1"/>
    <property type="molecule type" value="Genomic_DNA"/>
</dbReference>
<organism evidence="6 7">
    <name type="scientific">Candidatus Sungiibacteriota bacterium</name>
    <dbReference type="NCBI Taxonomy" id="2750080"/>
    <lineage>
        <taxon>Bacteria</taxon>
        <taxon>Candidatus Sungiibacteriota</taxon>
    </lineage>
</organism>
<dbReference type="InterPro" id="IPR004101">
    <property type="entry name" value="Mur_ligase_C"/>
</dbReference>
<dbReference type="PANTHER" id="PTHR43024">
    <property type="entry name" value="UDP-N-ACETYLMURAMOYL-TRIPEPTIDE--D-ALANYL-D-ALANINE LIGASE"/>
    <property type="match status" value="1"/>
</dbReference>
<reference evidence="6 7" key="1">
    <citation type="submission" date="2020-07" db="EMBL/GenBank/DDBJ databases">
        <title>Huge and variable diversity of episymbiotic CPR bacteria and DPANN archaea in groundwater ecosystems.</title>
        <authorList>
            <person name="He C.Y."/>
            <person name="Keren R."/>
            <person name="Whittaker M."/>
            <person name="Farag I.F."/>
            <person name="Doudna J."/>
            <person name="Cate J.H.D."/>
            <person name="Banfield J.F."/>
        </authorList>
    </citation>
    <scope>NUCLEOTIDE SEQUENCE [LARGE SCALE GENOMIC DNA]</scope>
    <source>
        <strain evidence="6">NC_groundwater_541_Ag_S-0.1um_46_50</strain>
    </source>
</reference>
<dbReference type="InterPro" id="IPR036565">
    <property type="entry name" value="Mur-like_cat_sf"/>
</dbReference>
<evidence type="ECO:0000256" key="3">
    <source>
        <dbReference type="ARBA" id="ARBA00022840"/>
    </source>
</evidence>
<keyword evidence="2" id="KW-0547">Nucleotide-binding</keyword>
<feature type="domain" description="Mur ligase central" evidence="5">
    <location>
        <begin position="29"/>
        <end position="73"/>
    </location>
</feature>
<evidence type="ECO:0000313" key="6">
    <source>
        <dbReference type="EMBL" id="QQG45357.1"/>
    </source>
</evidence>
<dbReference type="InterPro" id="IPR051046">
    <property type="entry name" value="MurCDEF_CellWall_CoF430Synth"/>
</dbReference>
<protein>
    <submittedName>
        <fullName evidence="6">UDP-N-acetylmuramoyl-tripeptide--D-alanyl-D-alanine ligase</fullName>
    </submittedName>
</protein>
<dbReference type="InterPro" id="IPR036615">
    <property type="entry name" value="Mur_ligase_C_dom_sf"/>
</dbReference>
<accession>A0A7T5RJN2</accession>
<dbReference type="Pfam" id="PF08245">
    <property type="entry name" value="Mur_ligase_M"/>
    <property type="match status" value="2"/>
</dbReference>
<dbReference type="SUPFAM" id="SSF53623">
    <property type="entry name" value="MurD-like peptide ligases, catalytic domain"/>
    <property type="match status" value="1"/>
</dbReference>
<keyword evidence="3" id="KW-0067">ATP-binding</keyword>
<feature type="domain" description="Mur ligase central" evidence="5">
    <location>
        <begin position="98"/>
        <end position="210"/>
    </location>
</feature>
<dbReference type="Proteomes" id="UP000595618">
    <property type="component" value="Chromosome"/>
</dbReference>
<dbReference type="Gene3D" id="3.40.1190.10">
    <property type="entry name" value="Mur-like, catalytic domain"/>
    <property type="match status" value="1"/>
</dbReference>
<dbReference type="GO" id="GO:0016881">
    <property type="term" value="F:acid-amino acid ligase activity"/>
    <property type="evidence" value="ECO:0007669"/>
    <property type="project" value="InterPro"/>
</dbReference>
<evidence type="ECO:0000259" key="4">
    <source>
        <dbReference type="Pfam" id="PF02875"/>
    </source>
</evidence>
<dbReference type="PANTHER" id="PTHR43024:SF1">
    <property type="entry name" value="UDP-N-ACETYLMURAMOYL-TRIPEPTIDE--D-ALANYL-D-ALANINE LIGASE"/>
    <property type="match status" value="1"/>
</dbReference>
<dbReference type="Pfam" id="PF02875">
    <property type="entry name" value="Mur_ligase_C"/>
    <property type="match status" value="1"/>
</dbReference>
<keyword evidence="1 6" id="KW-0436">Ligase</keyword>
<gene>
    <name evidence="6" type="ORF">HYW89_00240</name>
</gene>
<dbReference type="InterPro" id="IPR013221">
    <property type="entry name" value="Mur_ligase_cen"/>
</dbReference>
<sequence>MSRKSILQSILKILARRTLWRYRPFIAGITGSVGKTSTKEAIFAVLKSKFVVRTSEKNYNNEFGLPLTILGIRHGGRNPFKWLLMLFGALNTAFFRRKSYPEVLLLEYGVDRPGDMDYLLSIAKPDLAVVTAIGEIPVHVEFFKDPEEVVKEKAKLVSALPPDGYAVLNHDDVAVYDMKRQTVAESLTYGFEEHADLRIINYEPHLTKDEEWGDMPLGISLKLEYNGSVVPVRLRDVFGEAQAYAVSAACAAGLVMNINLVEASEALRDYTSTPGRLRLLRGVKHTLVLDDTYNAAPESMRAALDTLKSLPAHRKVAVLGDMLEIGRYAEQAHRAIGDQAAEFVDLLLCVGPRAKFIAEEALTRGVEPHARRLMPGQVLKFDDSISAGKALDPLIREGDLILVKGSQAMRMERVVREVMAHPEKAEELLVRQDEYWKDRP</sequence>
<feature type="domain" description="Mur ligase C-terminal" evidence="4">
    <location>
        <begin position="275"/>
        <end position="406"/>
    </location>
</feature>
<dbReference type="SUPFAM" id="SSF53244">
    <property type="entry name" value="MurD-like peptide ligases, peptide-binding domain"/>
    <property type="match status" value="1"/>
</dbReference>
<dbReference type="Gene3D" id="3.90.190.20">
    <property type="entry name" value="Mur ligase, C-terminal domain"/>
    <property type="match status" value="1"/>
</dbReference>
<dbReference type="AlphaFoldDB" id="A0A7T5RJN2"/>